<reference evidence="2" key="1">
    <citation type="submission" date="2021-06" db="EMBL/GenBank/DDBJ databases">
        <title>Thalassococcus sp. CAU 1522 isolated from sea sand, Republic of Korea.</title>
        <authorList>
            <person name="Kim W."/>
        </authorList>
    </citation>
    <scope>NUCLEOTIDE SEQUENCE</scope>
    <source>
        <strain evidence="2">CAU 1522</strain>
    </source>
</reference>
<sequence length="228" mass="22981">MSATDPGNDLPGGDEAAAAEYVLGLLSEDEARVFEARMATDPDLAQDVQAWSEYFATLTDDLPEIEAPLQVLQRAEAQALATGKPPVWRALWPYLAGAVAASLLAWLVLSGDLLGPGGTPLRAELVPADGTITLTAAFDPTDATLRLGPVVGTAPEGRALELWLIAAPDAAPVSLGLVPPGGAVIALPPLLADRLNGATLAVSDEPPGGSPTGAPTGAVLAAGTLAAS</sequence>
<keyword evidence="3" id="KW-1185">Reference proteome</keyword>
<dbReference type="Proteomes" id="UP001166293">
    <property type="component" value="Unassembled WGS sequence"/>
</dbReference>
<proteinExistence type="predicted"/>
<dbReference type="InterPro" id="IPR051474">
    <property type="entry name" value="Anti-sigma-K/W_factor"/>
</dbReference>
<accession>A0ABS6NBB4</accession>
<evidence type="ECO:0000313" key="3">
    <source>
        <dbReference type="Proteomes" id="UP001166293"/>
    </source>
</evidence>
<dbReference type="Pfam" id="PF10099">
    <property type="entry name" value="RskA_C"/>
    <property type="match status" value="1"/>
</dbReference>
<protein>
    <submittedName>
        <fullName evidence="2">Anti-sigma factor</fullName>
    </submittedName>
</protein>
<name>A0ABS6NBB4_9RHOB</name>
<feature type="domain" description="Anti-sigma K factor RskA C-terminal" evidence="1">
    <location>
        <begin position="115"/>
        <end position="219"/>
    </location>
</feature>
<evidence type="ECO:0000313" key="2">
    <source>
        <dbReference type="EMBL" id="MBV2361295.1"/>
    </source>
</evidence>
<dbReference type="PANTHER" id="PTHR37461">
    <property type="entry name" value="ANTI-SIGMA-K FACTOR RSKA"/>
    <property type="match status" value="1"/>
</dbReference>
<gene>
    <name evidence="2" type="ORF">KUH32_16135</name>
</gene>
<dbReference type="InterPro" id="IPR018764">
    <property type="entry name" value="RskA_C"/>
</dbReference>
<evidence type="ECO:0000259" key="1">
    <source>
        <dbReference type="Pfam" id="PF10099"/>
    </source>
</evidence>
<dbReference type="PANTHER" id="PTHR37461:SF1">
    <property type="entry name" value="ANTI-SIGMA-K FACTOR RSKA"/>
    <property type="match status" value="1"/>
</dbReference>
<dbReference type="EMBL" id="JAHRWL010000002">
    <property type="protein sequence ID" value="MBV2361295.1"/>
    <property type="molecule type" value="Genomic_DNA"/>
</dbReference>
<organism evidence="2 3">
    <name type="scientific">Thalassococcus arenae</name>
    <dbReference type="NCBI Taxonomy" id="2851652"/>
    <lineage>
        <taxon>Bacteria</taxon>
        <taxon>Pseudomonadati</taxon>
        <taxon>Pseudomonadota</taxon>
        <taxon>Alphaproteobacteria</taxon>
        <taxon>Rhodobacterales</taxon>
        <taxon>Roseobacteraceae</taxon>
        <taxon>Thalassococcus</taxon>
    </lineage>
</organism>
<comment type="caution">
    <text evidence="2">The sequence shown here is derived from an EMBL/GenBank/DDBJ whole genome shotgun (WGS) entry which is preliminary data.</text>
</comment>
<dbReference type="RefSeq" id="WP_217779619.1">
    <property type="nucleotide sequence ID" value="NZ_JAHRWL010000002.1"/>
</dbReference>